<accession>A0A0F3LJU5</accession>
<dbReference type="GO" id="GO:0043952">
    <property type="term" value="P:protein transport by the Sec complex"/>
    <property type="evidence" value="ECO:0007669"/>
    <property type="project" value="UniProtKB-UniRule"/>
</dbReference>
<dbReference type="STRING" id="756892.GCA_001922645_00198"/>
<comment type="similarity">
    <text evidence="9">Belongs to the SecE/SEC61-gamma family.</text>
</comment>
<dbReference type="GO" id="GO:0005886">
    <property type="term" value="C:plasma membrane"/>
    <property type="evidence" value="ECO:0007669"/>
    <property type="project" value="UniProtKB-UniRule"/>
</dbReference>
<evidence type="ECO:0000313" key="13">
    <source>
        <dbReference type="Proteomes" id="UP000503440"/>
    </source>
</evidence>
<dbReference type="GeneID" id="69467605"/>
<dbReference type="PANTHER" id="PTHR33910">
    <property type="entry name" value="PROTEIN TRANSLOCASE SUBUNIT SECE"/>
    <property type="match status" value="1"/>
</dbReference>
<comment type="subunit">
    <text evidence="9">Component of the Sec protein translocase complex. Heterotrimer consisting of SecY, SecE and SecG subunits. The heterotrimers can form oligomers, although 1 heterotrimer is thought to be able to translocate proteins. Interacts with the ribosome. Interacts with SecDF, and other proteins may be involved. Interacts with SecA.</text>
</comment>
<dbReference type="InterPro" id="IPR005807">
    <property type="entry name" value="SecE_bac"/>
</dbReference>
<dbReference type="AlphaFoldDB" id="A0A0F3LJU5"/>
<evidence type="ECO:0000256" key="6">
    <source>
        <dbReference type="ARBA" id="ARBA00022989"/>
    </source>
</evidence>
<evidence type="ECO:0000256" key="3">
    <source>
        <dbReference type="ARBA" id="ARBA00022475"/>
    </source>
</evidence>
<name>A0A0F3LJU5_9GAMM</name>
<comment type="function">
    <text evidence="9">Essential subunit of the Sec protein translocation channel SecYEG. Clamps together the 2 halves of SecY. May contact the channel plug during translocation.</text>
</comment>
<dbReference type="Proteomes" id="UP000503440">
    <property type="component" value="Chromosome"/>
</dbReference>
<comment type="caution">
    <text evidence="9">Lacks conserved residue(s) required for the propagation of feature annotation.</text>
</comment>
<evidence type="ECO:0000313" key="11">
    <source>
        <dbReference type="EMBL" id="QIC71367.1"/>
    </source>
</evidence>
<evidence type="ECO:0000256" key="9">
    <source>
        <dbReference type="HAMAP-Rule" id="MF_00422"/>
    </source>
</evidence>
<evidence type="ECO:0000313" key="14">
    <source>
        <dbReference type="Proteomes" id="UP000593812"/>
    </source>
</evidence>
<evidence type="ECO:0000256" key="5">
    <source>
        <dbReference type="ARBA" id="ARBA00022927"/>
    </source>
</evidence>
<dbReference type="GO" id="GO:0008320">
    <property type="term" value="F:protein transmembrane transporter activity"/>
    <property type="evidence" value="ECO:0007669"/>
    <property type="project" value="UniProtKB-UniRule"/>
</dbReference>
<evidence type="ECO:0000256" key="4">
    <source>
        <dbReference type="ARBA" id="ARBA00022692"/>
    </source>
</evidence>
<dbReference type="EMBL" id="CP048654">
    <property type="protein sequence ID" value="QOW42568.1"/>
    <property type="molecule type" value="Genomic_DNA"/>
</dbReference>
<dbReference type="EMBL" id="JAWJYY010000001">
    <property type="protein sequence ID" value="MDV4314549.1"/>
    <property type="molecule type" value="Genomic_DNA"/>
</dbReference>
<evidence type="ECO:0000313" key="10">
    <source>
        <dbReference type="EMBL" id="MDV4314549.1"/>
    </source>
</evidence>
<dbReference type="GO" id="GO:0065002">
    <property type="term" value="P:intracellular protein transmembrane transport"/>
    <property type="evidence" value="ECO:0007669"/>
    <property type="project" value="UniProtKB-UniRule"/>
</dbReference>
<feature type="transmembrane region" description="Helical" evidence="9">
    <location>
        <begin position="117"/>
        <end position="141"/>
    </location>
</feature>
<dbReference type="EMBL" id="CP044455">
    <property type="protein sequence ID" value="QIC71367.1"/>
    <property type="molecule type" value="Genomic_DNA"/>
</dbReference>
<proteinExistence type="inferred from homology"/>
<evidence type="ECO:0000313" key="12">
    <source>
        <dbReference type="EMBL" id="QOW42568.1"/>
    </source>
</evidence>
<dbReference type="PRINTS" id="PR01650">
    <property type="entry name" value="SECETRNLCASE"/>
</dbReference>
<dbReference type="PANTHER" id="PTHR33910:SF1">
    <property type="entry name" value="PROTEIN TRANSLOCASE SUBUNIT SECE"/>
    <property type="match status" value="1"/>
</dbReference>
<evidence type="ECO:0000256" key="7">
    <source>
        <dbReference type="ARBA" id="ARBA00023010"/>
    </source>
</evidence>
<keyword evidence="5 9" id="KW-0653">Protein transport</keyword>
<sequence length="146" mass="16310">MSNDKSRDALSEAPIPQRNNPAEVVNSGSPLDYVLWIIALILFIAATMVNQHLPAYWAPANDIWVRVGVILACIVVALGLLYATHQGKGFVRLLKDSRIELRRVTWPTKQETVTTSWHVLAVVVVASILLWCFDYVLGWAIKFIIG</sequence>
<keyword evidence="6 9" id="KW-1133">Transmembrane helix</keyword>
<protein>
    <recommendedName>
        <fullName evidence="9">Protein translocase subunit SecE</fullName>
    </recommendedName>
</protein>
<dbReference type="Gene3D" id="1.20.5.1030">
    <property type="entry name" value="Preprotein translocase secy subunit"/>
    <property type="match status" value="1"/>
</dbReference>
<dbReference type="HAMAP" id="MF_00422">
    <property type="entry name" value="SecE"/>
    <property type="match status" value="1"/>
</dbReference>
<dbReference type="InterPro" id="IPR038379">
    <property type="entry name" value="SecE_sf"/>
</dbReference>
<gene>
    <name evidence="9 12" type="primary">secE</name>
    <name evidence="11" type="ORF">FSC09_13650</name>
    <name evidence="12" type="ORF">G0027_06685</name>
    <name evidence="10" type="ORF">MSG88_01860</name>
</gene>
<dbReference type="Proteomes" id="UP001284654">
    <property type="component" value="Unassembled WGS sequence"/>
</dbReference>
<keyword evidence="4 9" id="KW-0812">Transmembrane</keyword>
<reference evidence="10" key="3">
    <citation type="submission" date="2023-10" db="EMBL/GenBank/DDBJ databases">
        <authorList>
            <person name="Sykes E.M.E."/>
            <person name="Khan I.U.H."/>
            <person name="Kumar A."/>
        </authorList>
    </citation>
    <scope>NUCLEOTIDE SEQUENCE</scope>
    <source>
        <strain evidence="10">IK5</strain>
    </source>
</reference>
<feature type="transmembrane region" description="Helical" evidence="9">
    <location>
        <begin position="63"/>
        <end position="83"/>
    </location>
</feature>
<dbReference type="Pfam" id="PF00584">
    <property type="entry name" value="SecE"/>
    <property type="match status" value="1"/>
</dbReference>
<comment type="subcellular location">
    <subcellularLocation>
        <location evidence="1">Membrane</location>
    </subcellularLocation>
</comment>
<keyword evidence="8 9" id="KW-0472">Membrane</keyword>
<organism evidence="12 14">
    <name type="scientific">Acinetobacter indicus</name>
    <dbReference type="NCBI Taxonomy" id="756892"/>
    <lineage>
        <taxon>Bacteria</taxon>
        <taxon>Pseudomonadati</taxon>
        <taxon>Pseudomonadota</taxon>
        <taxon>Gammaproteobacteria</taxon>
        <taxon>Moraxellales</taxon>
        <taxon>Moraxellaceae</taxon>
        <taxon>Acinetobacter</taxon>
    </lineage>
</organism>
<evidence type="ECO:0000256" key="2">
    <source>
        <dbReference type="ARBA" id="ARBA00022448"/>
    </source>
</evidence>
<dbReference type="InterPro" id="IPR001901">
    <property type="entry name" value="Translocase_SecE/Sec61-g"/>
</dbReference>
<dbReference type="NCBIfam" id="NF004373">
    <property type="entry name" value="PRK05740.1-3"/>
    <property type="match status" value="1"/>
</dbReference>
<dbReference type="KEGG" id="aid:CTZ23_13910"/>
<feature type="transmembrane region" description="Helical" evidence="9">
    <location>
        <begin position="33"/>
        <end position="51"/>
    </location>
</feature>
<evidence type="ECO:0000256" key="1">
    <source>
        <dbReference type="ARBA" id="ARBA00004370"/>
    </source>
</evidence>
<dbReference type="NCBIfam" id="TIGR00964">
    <property type="entry name" value="secE_bact"/>
    <property type="match status" value="1"/>
</dbReference>
<dbReference type="PROSITE" id="PS01067">
    <property type="entry name" value="SECE_SEC61G"/>
    <property type="match status" value="1"/>
</dbReference>
<keyword evidence="7 9" id="KW-0811">Translocation</keyword>
<dbReference type="Proteomes" id="UP000593812">
    <property type="component" value="Chromosome"/>
</dbReference>
<dbReference type="GO" id="GO:0009306">
    <property type="term" value="P:protein secretion"/>
    <property type="evidence" value="ECO:0007669"/>
    <property type="project" value="UniProtKB-UniRule"/>
</dbReference>
<dbReference type="GO" id="GO:0006605">
    <property type="term" value="P:protein targeting"/>
    <property type="evidence" value="ECO:0007669"/>
    <property type="project" value="UniProtKB-UniRule"/>
</dbReference>
<keyword evidence="2 9" id="KW-0813">Transport</keyword>
<evidence type="ECO:0000256" key="8">
    <source>
        <dbReference type="ARBA" id="ARBA00023136"/>
    </source>
</evidence>
<reference evidence="12 14" key="2">
    <citation type="submission" date="2020-02" db="EMBL/GenBank/DDBJ databases">
        <title>Tigecycline-resistant Acinetobacter species from pigs and migratory birds.</title>
        <authorList>
            <person name="Chen C."/>
            <person name="Sun J."/>
            <person name="Liao X.-P."/>
            <person name="Liu Y.-H."/>
        </authorList>
    </citation>
    <scope>NUCLEOTIDE SEQUENCE [LARGE SCALE GENOMIC DNA]</scope>
    <source>
        <strain evidence="12 14">C15_T</strain>
    </source>
</reference>
<keyword evidence="3 9" id="KW-1003">Cell membrane</keyword>
<reference evidence="11 13" key="1">
    <citation type="submission" date="2019-09" db="EMBL/GenBank/DDBJ databases">
        <title>Non-baumannii Acinetobacter spp. carrying blaNDM-1 isolated in China.</title>
        <authorList>
            <person name="Cui C."/>
            <person name="Chen C."/>
            <person name="Sun J."/>
            <person name="Liu Y."/>
        </authorList>
    </citation>
    <scope>NUCLEOTIDE SEQUENCE [LARGE SCALE GENOMIC DNA]</scope>
    <source>
        <strain evidence="11 13">B18</strain>
    </source>
</reference>
<dbReference type="RefSeq" id="WP_005181678.1">
    <property type="nucleotide sequence ID" value="NZ_CP024620.2"/>
</dbReference>